<dbReference type="SUPFAM" id="SSF101152">
    <property type="entry name" value="Mob1/phocein"/>
    <property type="match status" value="1"/>
</dbReference>
<dbReference type="SMART" id="SM01388">
    <property type="entry name" value="Mob1_phocein"/>
    <property type="match status" value="1"/>
</dbReference>
<comment type="caution">
    <text evidence="1">The sequence shown here is derived from an EMBL/GenBank/DDBJ whole genome shotgun (WGS) entry which is preliminary data.</text>
</comment>
<accession>A0A2P6MTQ5</accession>
<dbReference type="Proteomes" id="UP000241769">
    <property type="component" value="Unassembled WGS sequence"/>
</dbReference>
<protein>
    <recommendedName>
        <fullName evidence="3">Mps1 binder-like protein</fullName>
    </recommendedName>
</protein>
<dbReference type="Gene3D" id="1.20.140.30">
    <property type="entry name" value="MOB kinase activator"/>
    <property type="match status" value="1"/>
</dbReference>
<dbReference type="OrthoDB" id="8170117at2759"/>
<dbReference type="InParanoid" id="A0A2P6MTQ5"/>
<name>A0A2P6MTQ5_9EUKA</name>
<dbReference type="STRING" id="1890364.A0A2P6MTQ5"/>
<proteinExistence type="predicted"/>
<reference evidence="1 2" key="1">
    <citation type="journal article" date="2018" name="Genome Biol. Evol.">
        <title>Multiple Roots of Fruiting Body Formation in Amoebozoa.</title>
        <authorList>
            <person name="Hillmann F."/>
            <person name="Forbes G."/>
            <person name="Novohradska S."/>
            <person name="Ferling I."/>
            <person name="Riege K."/>
            <person name="Groth M."/>
            <person name="Westermann M."/>
            <person name="Marz M."/>
            <person name="Spaller T."/>
            <person name="Winckler T."/>
            <person name="Schaap P."/>
            <person name="Glockner G."/>
        </authorList>
    </citation>
    <scope>NUCLEOTIDE SEQUENCE [LARGE SCALE GENOMIC DNA]</scope>
    <source>
        <strain evidence="1 2">Jena</strain>
    </source>
</reference>
<evidence type="ECO:0008006" key="3">
    <source>
        <dbReference type="Google" id="ProtNLM"/>
    </source>
</evidence>
<dbReference type="AlphaFoldDB" id="A0A2P6MTQ5"/>
<evidence type="ECO:0000313" key="1">
    <source>
        <dbReference type="EMBL" id="PRP75092.1"/>
    </source>
</evidence>
<dbReference type="EMBL" id="MDYQ01000419">
    <property type="protein sequence ID" value="PRP75092.1"/>
    <property type="molecule type" value="Genomic_DNA"/>
</dbReference>
<keyword evidence="2" id="KW-1185">Reference proteome</keyword>
<sequence length="358" mass="40325">MRDRRLEDIDSPQNAWPQNVSVALLNSSQQMGHSSSSFAPVGLANPSILSFVRVHNLVRQFLLLPSSGSADEFFRFGFRSPSLTLSETVKVLKLHVTKDSASITVVKIPQNVFFLATHHLPHSVVVACGKHKKDLQDVENAASKKTIKDGSKRFDLHKQLTATLGSGDLRGAVKLPPGEDINEWLAVNVIDFFNQINLLYGSIAEFCTPTTCPVMSAGSKYEYLWADDKKVKKPIKVSAPEYADYLMTWVQGILEDESVFPTSDDAPFPKTFKSTVKTIFKKLFRIYAHIYYSHAREIMDLGVEAHLNTAFKHFYLFIREFDLVEEKEMAPLEHTIQEIESKLGEKGRQFAEPEGEDD</sequence>
<gene>
    <name evidence="1" type="ORF">PROFUN_03928</name>
</gene>
<dbReference type="FunFam" id="1.20.140.30:FF:000001">
    <property type="entry name" value="MOB kinase activator 1A"/>
    <property type="match status" value="1"/>
</dbReference>
<dbReference type="Pfam" id="PF03637">
    <property type="entry name" value="Mob1_phocein"/>
    <property type="match status" value="1"/>
</dbReference>
<evidence type="ECO:0000313" key="2">
    <source>
        <dbReference type="Proteomes" id="UP000241769"/>
    </source>
</evidence>
<dbReference type="InterPro" id="IPR005301">
    <property type="entry name" value="MOB_kinase_act_fam"/>
</dbReference>
<organism evidence="1 2">
    <name type="scientific">Planoprotostelium fungivorum</name>
    <dbReference type="NCBI Taxonomy" id="1890364"/>
    <lineage>
        <taxon>Eukaryota</taxon>
        <taxon>Amoebozoa</taxon>
        <taxon>Evosea</taxon>
        <taxon>Variosea</taxon>
        <taxon>Cavosteliida</taxon>
        <taxon>Cavosteliaceae</taxon>
        <taxon>Planoprotostelium</taxon>
    </lineage>
</organism>
<dbReference type="InterPro" id="IPR036703">
    <property type="entry name" value="MOB_kinase_act_sf"/>
</dbReference>
<dbReference type="PANTHER" id="PTHR22599">
    <property type="entry name" value="MPS ONE BINDER KINASE ACTIVATOR-LIKE MOB"/>
    <property type="match status" value="1"/>
</dbReference>